<reference evidence="9 10" key="1">
    <citation type="submission" date="2017-08" db="EMBL/GenBank/DDBJ databases">
        <title>Infants hospitalized years apart are colonized by the same room-sourced microbial strains.</title>
        <authorList>
            <person name="Brooks B."/>
            <person name="Olm M.R."/>
            <person name="Firek B.A."/>
            <person name="Baker R."/>
            <person name="Thomas B.C."/>
            <person name="Morowitz M.J."/>
            <person name="Banfield J.F."/>
        </authorList>
    </citation>
    <scope>NUCLEOTIDE SEQUENCE [LARGE SCALE GENOMIC DNA]</scope>
    <source>
        <strain evidence="9">S2_003_000_R2_14</strain>
    </source>
</reference>
<feature type="compositionally biased region" description="Polar residues" evidence="6">
    <location>
        <begin position="318"/>
        <end position="328"/>
    </location>
</feature>
<dbReference type="SUPFAM" id="SSF103481">
    <property type="entry name" value="Multidrug resistance efflux transporter EmrE"/>
    <property type="match status" value="2"/>
</dbReference>
<protein>
    <submittedName>
        <fullName evidence="9">Drug/metabolite exporter YedA</fullName>
    </submittedName>
</protein>
<feature type="transmembrane region" description="Helical" evidence="7">
    <location>
        <begin position="269"/>
        <end position="286"/>
    </location>
</feature>
<sequence>MSASPNPARFVVPALAIVYVVWGSTYLAMRVAVEGLPPFAMAAARYISTGLILFAFLRFRGAPLPTKKEWLYSIPVGALMFLGGNGTVAVAEKHISSGVAAVVCGTMPLWVAALGRFFGEKTSPREWIALVLGFSGVAILSTGGELRADVTSAVLIFIAPISWAFGSLLARRMPLPKGLMSAATQMTTGGTVMIFASLVAGEDLPRSPPIESVLAWVYLCVFGSLVAYSAYTYLLNHTRPAVATSYSYVNPIIAVAMGVTLGNEHAGPEVFIAVGLIVAATVLVMLKPSVKAPVGAKPADDGVPIGAGDGQRGGQLEAQLTNAEPQRE</sequence>
<dbReference type="PANTHER" id="PTHR32322:SF2">
    <property type="entry name" value="EAMA DOMAIN-CONTAINING PROTEIN"/>
    <property type="match status" value="1"/>
</dbReference>
<evidence type="ECO:0000313" key="9">
    <source>
        <dbReference type="EMBL" id="PZR13970.1"/>
    </source>
</evidence>
<evidence type="ECO:0000256" key="7">
    <source>
        <dbReference type="SAM" id="Phobius"/>
    </source>
</evidence>
<keyword evidence="5 7" id="KW-0472">Membrane</keyword>
<comment type="caution">
    <text evidence="9">The sequence shown here is derived from an EMBL/GenBank/DDBJ whole genome shotgun (WGS) entry which is preliminary data.</text>
</comment>
<dbReference type="NCBIfam" id="NF008432">
    <property type="entry name" value="PRK11272.1"/>
    <property type="match status" value="1"/>
</dbReference>
<feature type="transmembrane region" description="Helical" evidence="7">
    <location>
        <begin position="213"/>
        <end position="234"/>
    </location>
</feature>
<feature type="transmembrane region" description="Helical" evidence="7">
    <location>
        <begin position="182"/>
        <end position="201"/>
    </location>
</feature>
<feature type="transmembrane region" description="Helical" evidence="7">
    <location>
        <begin position="39"/>
        <end position="59"/>
    </location>
</feature>
<dbReference type="InterPro" id="IPR000620">
    <property type="entry name" value="EamA_dom"/>
</dbReference>
<dbReference type="Proteomes" id="UP000249061">
    <property type="component" value="Unassembled WGS sequence"/>
</dbReference>
<feature type="transmembrane region" description="Helical" evidence="7">
    <location>
        <begin position="150"/>
        <end position="170"/>
    </location>
</feature>
<keyword evidence="3 7" id="KW-0812">Transmembrane</keyword>
<evidence type="ECO:0000256" key="4">
    <source>
        <dbReference type="ARBA" id="ARBA00022989"/>
    </source>
</evidence>
<feature type="domain" description="EamA" evidence="8">
    <location>
        <begin position="153"/>
        <end position="285"/>
    </location>
</feature>
<evidence type="ECO:0000256" key="6">
    <source>
        <dbReference type="SAM" id="MobiDB-lite"/>
    </source>
</evidence>
<feature type="transmembrane region" description="Helical" evidence="7">
    <location>
        <begin position="127"/>
        <end position="144"/>
    </location>
</feature>
<comment type="subcellular location">
    <subcellularLocation>
        <location evidence="1">Membrane</location>
        <topology evidence="1">Multi-pass membrane protein</topology>
    </subcellularLocation>
</comment>
<evidence type="ECO:0000313" key="10">
    <source>
        <dbReference type="Proteomes" id="UP000249061"/>
    </source>
</evidence>
<feature type="transmembrane region" description="Helical" evidence="7">
    <location>
        <begin position="246"/>
        <end position="263"/>
    </location>
</feature>
<dbReference type="PANTHER" id="PTHR32322">
    <property type="entry name" value="INNER MEMBRANE TRANSPORTER"/>
    <property type="match status" value="1"/>
</dbReference>
<evidence type="ECO:0000256" key="1">
    <source>
        <dbReference type="ARBA" id="ARBA00004141"/>
    </source>
</evidence>
<dbReference type="Pfam" id="PF00892">
    <property type="entry name" value="EamA"/>
    <property type="match status" value="2"/>
</dbReference>
<dbReference type="GO" id="GO:0016020">
    <property type="term" value="C:membrane"/>
    <property type="evidence" value="ECO:0007669"/>
    <property type="project" value="UniProtKB-SubCell"/>
</dbReference>
<organism evidence="9 10">
    <name type="scientific">Archangium gephyra</name>
    <dbReference type="NCBI Taxonomy" id="48"/>
    <lineage>
        <taxon>Bacteria</taxon>
        <taxon>Pseudomonadati</taxon>
        <taxon>Myxococcota</taxon>
        <taxon>Myxococcia</taxon>
        <taxon>Myxococcales</taxon>
        <taxon>Cystobacterineae</taxon>
        <taxon>Archangiaceae</taxon>
        <taxon>Archangium</taxon>
    </lineage>
</organism>
<feature type="transmembrane region" description="Helical" evidence="7">
    <location>
        <begin position="12"/>
        <end position="33"/>
    </location>
</feature>
<feature type="transmembrane region" description="Helical" evidence="7">
    <location>
        <begin position="71"/>
        <end position="91"/>
    </location>
</feature>
<dbReference type="InterPro" id="IPR050638">
    <property type="entry name" value="AA-Vitamin_Transporters"/>
</dbReference>
<evidence type="ECO:0000256" key="5">
    <source>
        <dbReference type="ARBA" id="ARBA00023136"/>
    </source>
</evidence>
<evidence type="ECO:0000259" key="8">
    <source>
        <dbReference type="Pfam" id="PF00892"/>
    </source>
</evidence>
<feature type="domain" description="EamA" evidence="8">
    <location>
        <begin position="15"/>
        <end position="141"/>
    </location>
</feature>
<evidence type="ECO:0000256" key="3">
    <source>
        <dbReference type="ARBA" id="ARBA00022692"/>
    </source>
</evidence>
<dbReference type="AlphaFoldDB" id="A0A2W5TEL8"/>
<dbReference type="InterPro" id="IPR037185">
    <property type="entry name" value="EmrE-like"/>
</dbReference>
<accession>A0A2W5TEL8</accession>
<keyword evidence="4 7" id="KW-1133">Transmembrane helix</keyword>
<evidence type="ECO:0000256" key="2">
    <source>
        <dbReference type="ARBA" id="ARBA00007362"/>
    </source>
</evidence>
<feature type="transmembrane region" description="Helical" evidence="7">
    <location>
        <begin position="97"/>
        <end position="115"/>
    </location>
</feature>
<feature type="region of interest" description="Disordered" evidence="6">
    <location>
        <begin position="293"/>
        <end position="328"/>
    </location>
</feature>
<name>A0A2W5TEL8_9BACT</name>
<proteinExistence type="inferred from homology"/>
<dbReference type="EMBL" id="QFQP01000008">
    <property type="protein sequence ID" value="PZR13970.1"/>
    <property type="molecule type" value="Genomic_DNA"/>
</dbReference>
<comment type="similarity">
    <text evidence="2">Belongs to the EamA transporter family.</text>
</comment>
<gene>
    <name evidence="9" type="ORF">DI536_11650</name>
</gene>